<evidence type="ECO:0000256" key="1">
    <source>
        <dbReference type="SAM" id="SignalP"/>
    </source>
</evidence>
<feature type="chain" id="PRO_5045222503" description="Lipocalin-like domain-containing protein" evidence="1">
    <location>
        <begin position="24"/>
        <end position="266"/>
    </location>
</feature>
<keyword evidence="1" id="KW-0732">Signal</keyword>
<gene>
    <name evidence="2" type="ORF">ACFSR1_06075</name>
</gene>
<dbReference type="EMBL" id="JBHULE010000008">
    <property type="protein sequence ID" value="MFD2562230.1"/>
    <property type="molecule type" value="Genomic_DNA"/>
</dbReference>
<evidence type="ECO:0008006" key="4">
    <source>
        <dbReference type="Google" id="ProtNLM"/>
    </source>
</evidence>
<accession>A0ABW5LBF0</accession>
<sequence>MNKPFFKIKVLGIVMMASLLVVSCSDDDSNNNLSTDITQEDIMKSLEVEEISNFIDGITLDNISMNRSNAEISSKLGRPDCADFSVTETGYTLTFTDCTTEDGETISGAINVSVVVENNAVSTSITFDNLTYAGNSINGSKSTSYSLNTTDGGNFTYTVTSDLSITLADGTTASEQGTKTYTITGLNSADATYTLSGNWTVTLNADTYSLATDPALEGTLSCEYITTGTLVMTKNALTASINYGDGTCDNKAIVTYPDGTTEEIDL</sequence>
<evidence type="ECO:0000313" key="2">
    <source>
        <dbReference type="EMBL" id="MFD2562230.1"/>
    </source>
</evidence>
<reference evidence="3" key="1">
    <citation type="journal article" date="2019" name="Int. J. Syst. Evol. Microbiol.">
        <title>The Global Catalogue of Microorganisms (GCM) 10K type strain sequencing project: providing services to taxonomists for standard genome sequencing and annotation.</title>
        <authorList>
            <consortium name="The Broad Institute Genomics Platform"/>
            <consortium name="The Broad Institute Genome Sequencing Center for Infectious Disease"/>
            <person name="Wu L."/>
            <person name="Ma J."/>
        </authorList>
    </citation>
    <scope>NUCLEOTIDE SEQUENCE [LARGE SCALE GENOMIC DNA]</scope>
    <source>
        <strain evidence="3">KCTC 52274</strain>
    </source>
</reference>
<organism evidence="2 3">
    <name type="scientific">Aquimarina rubra</name>
    <dbReference type="NCBI Taxonomy" id="1920033"/>
    <lineage>
        <taxon>Bacteria</taxon>
        <taxon>Pseudomonadati</taxon>
        <taxon>Bacteroidota</taxon>
        <taxon>Flavobacteriia</taxon>
        <taxon>Flavobacteriales</taxon>
        <taxon>Flavobacteriaceae</taxon>
        <taxon>Aquimarina</taxon>
    </lineage>
</organism>
<dbReference type="Proteomes" id="UP001597319">
    <property type="component" value="Unassembled WGS sequence"/>
</dbReference>
<keyword evidence="3" id="KW-1185">Reference proteome</keyword>
<proteinExistence type="predicted"/>
<name>A0ABW5LBF0_9FLAO</name>
<dbReference type="PROSITE" id="PS51257">
    <property type="entry name" value="PROKAR_LIPOPROTEIN"/>
    <property type="match status" value="1"/>
</dbReference>
<comment type="caution">
    <text evidence="2">The sequence shown here is derived from an EMBL/GenBank/DDBJ whole genome shotgun (WGS) entry which is preliminary data.</text>
</comment>
<feature type="signal peptide" evidence="1">
    <location>
        <begin position="1"/>
        <end position="23"/>
    </location>
</feature>
<protein>
    <recommendedName>
        <fullName evidence="4">Lipocalin-like domain-containing protein</fullName>
    </recommendedName>
</protein>
<dbReference type="RefSeq" id="WP_378290646.1">
    <property type="nucleotide sequence ID" value="NZ_JBHULE010000008.1"/>
</dbReference>
<evidence type="ECO:0000313" key="3">
    <source>
        <dbReference type="Proteomes" id="UP001597319"/>
    </source>
</evidence>